<comment type="similarity">
    <text evidence="2 6">Belongs to the Stoned B family.</text>
</comment>
<accession>A0A085LWK6</accession>
<dbReference type="InterPro" id="IPR050431">
    <property type="entry name" value="Adaptor_comp_med_subunit"/>
</dbReference>
<dbReference type="FunFam" id="2.60.40.1170:FF:000022">
    <property type="entry name" value="AP-1 complex subunit mu"/>
    <property type="match status" value="1"/>
</dbReference>
<evidence type="ECO:0000256" key="4">
    <source>
        <dbReference type="ARBA" id="ARBA00022583"/>
    </source>
</evidence>
<evidence type="ECO:0000256" key="7">
    <source>
        <dbReference type="SAM" id="MobiDB-lite"/>
    </source>
</evidence>
<name>A0A085LWK6_9BILA</name>
<evidence type="ECO:0000256" key="3">
    <source>
        <dbReference type="ARBA" id="ARBA00022490"/>
    </source>
</evidence>
<evidence type="ECO:0000256" key="5">
    <source>
        <dbReference type="ARBA" id="ARBA00022737"/>
    </source>
</evidence>
<dbReference type="FunFam" id="2.60.40.1170:FF:000018">
    <property type="entry name" value="stonin-2 isoform X2"/>
    <property type="match status" value="1"/>
</dbReference>
<feature type="region of interest" description="Disordered" evidence="7">
    <location>
        <begin position="924"/>
        <end position="961"/>
    </location>
</feature>
<feature type="domain" description="SHD" evidence="8">
    <location>
        <begin position="412"/>
        <end position="559"/>
    </location>
</feature>
<dbReference type="FunFam" id="2.60.40.1170:FF:000016">
    <property type="entry name" value="AP-1 complex subunit mu"/>
    <property type="match status" value="1"/>
</dbReference>
<comment type="subcellular location">
    <subcellularLocation>
        <location evidence="1">Cytoplasm</location>
    </subcellularLocation>
</comment>
<keyword evidence="4 6" id="KW-0254">Endocytosis</keyword>
<dbReference type="SUPFAM" id="SSF49447">
    <property type="entry name" value="Second domain of Mu2 adaptin subunit (ap50) of ap2 adaptor"/>
    <property type="match status" value="1"/>
</dbReference>
<keyword evidence="11" id="KW-1185">Reference proteome</keyword>
<feature type="region of interest" description="Disordered" evidence="7">
    <location>
        <begin position="103"/>
        <end position="143"/>
    </location>
</feature>
<feature type="region of interest" description="Disordered" evidence="7">
    <location>
        <begin position="234"/>
        <end position="267"/>
    </location>
</feature>
<dbReference type="PIRSF" id="PIRSF037099">
    <property type="entry name" value="Stonin"/>
    <property type="match status" value="1"/>
</dbReference>
<keyword evidence="5" id="KW-0677">Repeat</keyword>
<feature type="compositionally biased region" description="Polar residues" evidence="7">
    <location>
        <begin position="17"/>
        <end position="28"/>
    </location>
</feature>
<feature type="region of interest" description="Disordered" evidence="7">
    <location>
        <begin position="1"/>
        <end position="29"/>
    </location>
</feature>
<evidence type="ECO:0000256" key="1">
    <source>
        <dbReference type="ARBA" id="ARBA00004496"/>
    </source>
</evidence>
<dbReference type="InterPro" id="IPR017110">
    <property type="entry name" value="Stonin"/>
</dbReference>
<dbReference type="InterPro" id="IPR012320">
    <property type="entry name" value="SHD_dom"/>
</dbReference>
<protein>
    <recommendedName>
        <fullName evidence="12">MHD domain-containing protein</fullName>
    </recommendedName>
</protein>
<feature type="compositionally biased region" description="Polar residues" evidence="7">
    <location>
        <begin position="251"/>
        <end position="265"/>
    </location>
</feature>
<dbReference type="AlphaFoldDB" id="A0A085LWK6"/>
<feature type="domain" description="MHD" evidence="9">
    <location>
        <begin position="563"/>
        <end position="877"/>
    </location>
</feature>
<feature type="compositionally biased region" description="Polar residues" evidence="7">
    <location>
        <begin position="122"/>
        <end position="135"/>
    </location>
</feature>
<dbReference type="GO" id="GO:0005737">
    <property type="term" value="C:cytoplasm"/>
    <property type="evidence" value="ECO:0007669"/>
    <property type="project" value="UniProtKB-SubCell"/>
</dbReference>
<dbReference type="GO" id="GO:0006897">
    <property type="term" value="P:endocytosis"/>
    <property type="evidence" value="ECO:0007669"/>
    <property type="project" value="UniProtKB-KW"/>
</dbReference>
<proteinExistence type="inferred from homology"/>
<dbReference type="PROSITE" id="PS51070">
    <property type="entry name" value="SHD"/>
    <property type="match status" value="1"/>
</dbReference>
<feature type="region of interest" description="Disordered" evidence="7">
    <location>
        <begin position="285"/>
        <end position="305"/>
    </location>
</feature>
<feature type="region of interest" description="Disordered" evidence="7">
    <location>
        <begin position="41"/>
        <end position="73"/>
    </location>
</feature>
<evidence type="ECO:0000256" key="2">
    <source>
        <dbReference type="ARBA" id="ARBA00005579"/>
    </source>
</evidence>
<dbReference type="PROSITE" id="PS51072">
    <property type="entry name" value="MHD"/>
    <property type="match status" value="1"/>
</dbReference>
<dbReference type="InterPro" id="IPR028565">
    <property type="entry name" value="MHD"/>
</dbReference>
<gene>
    <name evidence="10" type="ORF">M513_09799</name>
</gene>
<evidence type="ECO:0000256" key="6">
    <source>
        <dbReference type="PIRNR" id="PIRNR037099"/>
    </source>
</evidence>
<evidence type="ECO:0000313" key="11">
    <source>
        <dbReference type="Proteomes" id="UP000030764"/>
    </source>
</evidence>
<evidence type="ECO:0000259" key="8">
    <source>
        <dbReference type="PROSITE" id="PS51070"/>
    </source>
</evidence>
<dbReference type="Pfam" id="PF00928">
    <property type="entry name" value="Adap_comp_sub"/>
    <property type="match status" value="1"/>
</dbReference>
<dbReference type="Gene3D" id="2.60.40.1170">
    <property type="entry name" value="Mu homology domain, subdomain B"/>
    <property type="match status" value="3"/>
</dbReference>
<organism evidence="10 11">
    <name type="scientific">Trichuris suis</name>
    <name type="common">pig whipworm</name>
    <dbReference type="NCBI Taxonomy" id="68888"/>
    <lineage>
        <taxon>Eukaryota</taxon>
        <taxon>Metazoa</taxon>
        <taxon>Ecdysozoa</taxon>
        <taxon>Nematoda</taxon>
        <taxon>Enoplea</taxon>
        <taxon>Dorylaimia</taxon>
        <taxon>Trichinellida</taxon>
        <taxon>Trichuridae</taxon>
        <taxon>Trichuris</taxon>
    </lineage>
</organism>
<keyword evidence="3" id="KW-0963">Cytoplasm</keyword>
<feature type="compositionally biased region" description="Basic and acidic residues" evidence="7">
    <location>
        <begin position="933"/>
        <end position="945"/>
    </location>
</feature>
<evidence type="ECO:0008006" key="12">
    <source>
        <dbReference type="Google" id="ProtNLM"/>
    </source>
</evidence>
<evidence type="ECO:0000313" key="10">
    <source>
        <dbReference type="EMBL" id="KFD49352.1"/>
    </source>
</evidence>
<dbReference type="Proteomes" id="UP000030764">
    <property type="component" value="Unassembled WGS sequence"/>
</dbReference>
<evidence type="ECO:0000259" key="9">
    <source>
        <dbReference type="PROSITE" id="PS51072"/>
    </source>
</evidence>
<dbReference type="PANTHER" id="PTHR10529">
    <property type="entry name" value="AP COMPLEX SUBUNIT MU"/>
    <property type="match status" value="1"/>
</dbReference>
<reference evidence="10 11" key="1">
    <citation type="journal article" date="2014" name="Nat. Genet.">
        <title>Genome and transcriptome of the porcine whipworm Trichuris suis.</title>
        <authorList>
            <person name="Jex A.R."/>
            <person name="Nejsum P."/>
            <person name="Schwarz E.M."/>
            <person name="Hu L."/>
            <person name="Young N.D."/>
            <person name="Hall R.S."/>
            <person name="Korhonen P.K."/>
            <person name="Liao S."/>
            <person name="Thamsborg S."/>
            <person name="Xia J."/>
            <person name="Xu P."/>
            <person name="Wang S."/>
            <person name="Scheerlinck J.P."/>
            <person name="Hofmann A."/>
            <person name="Sternberg P.W."/>
            <person name="Wang J."/>
            <person name="Gasser R.B."/>
        </authorList>
    </citation>
    <scope>NUCLEOTIDE SEQUENCE [LARGE SCALE GENOMIC DNA]</scope>
    <source>
        <strain evidence="10">DCEP-RM93M</strain>
    </source>
</reference>
<dbReference type="GO" id="GO:0030100">
    <property type="term" value="P:regulation of endocytosis"/>
    <property type="evidence" value="ECO:0007669"/>
    <property type="project" value="UniProtKB-UniRule"/>
</dbReference>
<dbReference type="EMBL" id="KL363273">
    <property type="protein sequence ID" value="KFD49352.1"/>
    <property type="molecule type" value="Genomic_DNA"/>
</dbReference>
<feature type="region of interest" description="Disordered" evidence="7">
    <location>
        <begin position="195"/>
        <end position="219"/>
    </location>
</feature>
<dbReference type="InterPro" id="IPR036168">
    <property type="entry name" value="AP2_Mu_C_sf"/>
</dbReference>
<feature type="compositionally biased region" description="Low complexity" evidence="7">
    <location>
        <begin position="195"/>
        <end position="205"/>
    </location>
</feature>
<dbReference type="GO" id="GO:0045202">
    <property type="term" value="C:synapse"/>
    <property type="evidence" value="ECO:0007669"/>
    <property type="project" value="UniProtKB-ARBA"/>
</dbReference>
<sequence length="973" mass="109980">MKSQDADEGSPNADANHPSSVGHTSSSDWLEFQRMSDEVKATVSGTQKKLKELEASSALRFIPEKPYETDPASTASYLAAIESEDNQDRASWKPIKDQLDEEIKRQRDLLKPKRPPPPKASETASTNLFGTQSDGNPYAKAYPSWDDENAVEFYSQIPDHPQSIAQAHLPVNHNNAYSASVHGIANAPFNPQAAAANQATGCSSSDPKEDNSSSEDEDGTQTAMHMFSVNAPAAKRQPFEASHEGDDEDSSAQPPTSSEQNTDNKTGFYKWTSFNTFSQLPSSESGFFSGKDAQTAESSADPFAPAKPEDIFSSVLTMPADPFEVVDPEKIVNAAKEDAQRRLAEHEVADDINFFAGGQPTTDHQQTFDPANATFQDNFVPSMHDHSPSPPLFEEDDSEPLEPFYPPTPVDGWNLHIRYPIKKKLVGERCWKPVHVRLANRKVVQIAHSSNDKSPFQEYALQPTYCLTTVALQQYDSFGKIHATKLQHVVYKERVGIRPGQIPRLVEGQFTKLGMPLEHAAQTVQLVKFGSLDAKELNGFVASIEDALFKLEAKREQPGAYKQDEIQVHCYDEYVADVSRTGLVKSHRARVRIFCLAFVTGMPWVEIGLNDRRRQGLEVVRRKDIMPMYTERWIRFEECEFHSTVDKEAYDKDQVIRLKPLDACFVEVFRFRVRPPKLRELPLRISATMNIMGSKIEIRIECMVAGFCSRKARQVPCEDIQIRFPIPEAWIYLFREERYWGYGSVHAKLRRPGKVKNIRDRLMGMVQPLDSSLMEVAIGDAKYEHVYRSLVWRIPRLPEKSHEAYKTHLFKCRFELTSFDMMPEAFIPTCEVEFTMPIATVSNTVIRSVAVDQHEDPEHVEKWVRYLSKYSYTVEIDYVQTSELQIEAITDPTIVNPEATLEKEVAVHKPDIDTNVAKELHEGYRINFSPTEQGRKDSVTAEEKGSSSSDDDESKNEKAHFPLVQINMAGYGY</sequence>